<comment type="caution">
    <text evidence="2">The sequence shown here is derived from an EMBL/GenBank/DDBJ whole genome shotgun (WGS) entry which is preliminary data.</text>
</comment>
<feature type="region of interest" description="Disordered" evidence="1">
    <location>
        <begin position="31"/>
        <end position="108"/>
    </location>
</feature>
<dbReference type="AlphaFoldDB" id="A0A372MAW3"/>
<protein>
    <submittedName>
        <fullName evidence="2">Uncharacterized protein</fullName>
    </submittedName>
</protein>
<gene>
    <name evidence="2" type="ORF">DY218_03615</name>
</gene>
<dbReference type="RefSeq" id="WP_128554419.1">
    <property type="nucleotide sequence ID" value="NZ_QUAK01000017.1"/>
</dbReference>
<dbReference type="EMBL" id="QUAK01000017">
    <property type="protein sequence ID" value="RFU88088.1"/>
    <property type="molecule type" value="Genomic_DNA"/>
</dbReference>
<keyword evidence="3" id="KW-1185">Reference proteome</keyword>
<evidence type="ECO:0000313" key="2">
    <source>
        <dbReference type="EMBL" id="RFU88088.1"/>
    </source>
</evidence>
<evidence type="ECO:0000256" key="1">
    <source>
        <dbReference type="SAM" id="MobiDB-lite"/>
    </source>
</evidence>
<accession>A0A372MAW3</accession>
<dbReference type="Proteomes" id="UP000263094">
    <property type="component" value="Unassembled WGS sequence"/>
</dbReference>
<dbReference type="OrthoDB" id="4350605at2"/>
<proteinExistence type="predicted"/>
<feature type="compositionally biased region" description="Pro residues" evidence="1">
    <location>
        <begin position="99"/>
        <end position="108"/>
    </location>
</feature>
<organism evidence="2 3">
    <name type="scientific">Streptomyces triticagri</name>
    <dbReference type="NCBI Taxonomy" id="2293568"/>
    <lineage>
        <taxon>Bacteria</taxon>
        <taxon>Bacillati</taxon>
        <taxon>Actinomycetota</taxon>
        <taxon>Actinomycetes</taxon>
        <taxon>Kitasatosporales</taxon>
        <taxon>Streptomycetaceae</taxon>
        <taxon>Streptomyces</taxon>
    </lineage>
</organism>
<name>A0A372MAW3_9ACTN</name>
<evidence type="ECO:0000313" key="3">
    <source>
        <dbReference type="Proteomes" id="UP000263094"/>
    </source>
</evidence>
<sequence>MRPAHDRSGGRSGTPIYDQLYAEWRRSFRTLPGDRSSEDELGFKAFGSDPLSDPLDLPGSMGGHGRPSGAQHADRSAPQPGQWYAVGRQPHSLSRPQAALPPGPRRAR</sequence>
<reference evidence="2 3" key="1">
    <citation type="submission" date="2018-08" db="EMBL/GenBank/DDBJ databases">
        <title>Isolation, diversity and antifungal activity of Actinobacteria from wheat.</title>
        <authorList>
            <person name="Han C."/>
        </authorList>
    </citation>
    <scope>NUCLEOTIDE SEQUENCE [LARGE SCALE GENOMIC DNA]</scope>
    <source>
        <strain evidence="2 3">NEAU-YY421</strain>
    </source>
</reference>